<dbReference type="Proteomes" id="UP000604046">
    <property type="component" value="Unassembled WGS sequence"/>
</dbReference>
<feature type="region of interest" description="Disordered" evidence="2">
    <location>
        <begin position="1059"/>
        <end position="1078"/>
    </location>
</feature>
<organism evidence="3 4">
    <name type="scientific">Symbiodinium natans</name>
    <dbReference type="NCBI Taxonomy" id="878477"/>
    <lineage>
        <taxon>Eukaryota</taxon>
        <taxon>Sar</taxon>
        <taxon>Alveolata</taxon>
        <taxon>Dinophyceae</taxon>
        <taxon>Suessiales</taxon>
        <taxon>Symbiodiniaceae</taxon>
        <taxon>Symbiodinium</taxon>
    </lineage>
</organism>
<dbReference type="InterPro" id="IPR027417">
    <property type="entry name" value="P-loop_NTPase"/>
</dbReference>
<feature type="region of interest" description="Disordered" evidence="2">
    <location>
        <begin position="629"/>
        <end position="672"/>
    </location>
</feature>
<dbReference type="SUPFAM" id="SSF52540">
    <property type="entry name" value="P-loop containing nucleoside triphosphate hydrolases"/>
    <property type="match status" value="1"/>
</dbReference>
<comment type="caution">
    <text evidence="3">The sequence shown here is derived from an EMBL/GenBank/DDBJ whole genome shotgun (WGS) entry which is preliminary data.</text>
</comment>
<feature type="region of interest" description="Disordered" evidence="2">
    <location>
        <begin position="1008"/>
        <end position="1041"/>
    </location>
</feature>
<reference evidence="3" key="1">
    <citation type="submission" date="2021-02" db="EMBL/GenBank/DDBJ databases">
        <authorList>
            <person name="Dougan E. K."/>
            <person name="Rhodes N."/>
            <person name="Thang M."/>
            <person name="Chan C."/>
        </authorList>
    </citation>
    <scope>NUCLEOTIDE SEQUENCE</scope>
</reference>
<dbReference type="AlphaFoldDB" id="A0A812NKH3"/>
<protein>
    <submittedName>
        <fullName evidence="3">Uncharacterized protein</fullName>
    </submittedName>
</protein>
<sequence length="1184" mass="127058">MQEDDSAAFAALGTDLLNCIFWPVVRRAFLRVRQHPGLVAEMFYTALIRDRRDVRGPASRAWRDAQAFVSRNCVTAMSPAWHAAMITGRTATSGTFAAAGLAADALSTGFELNRMPGNIVEFRVGLDVSGPCRVLADCSKEQAAVSMFVCSSPSNFHRIHCLFPSFREQLHFTPAAISQRGASTFDAERPIGPHSSGSLDLVRDEPEHRLGNLGLYVRLVGGPPHGQEAIGGQTDRFVVEEDQRQRARLHWRSREASTENGGSRAWYVSSAFSPWEPSASVCETLGCEAVDWVWAGLNASILSVGLQADARDVLFSAPPTADGHSPGAILHSKLKCFTRDGLLGFAVQELCRHVDAAETARFRLGLSIWELDGNTVKDYFAGVAEDAHLPFGPFGVVGFATPDEALALWEATQEPQGHSPTASAGRGNTKHLFVRILVLDVPKRSMAALHLVQIAGSDASGKELPVDCEALQRLLRSLSSGAEPETSGGLPQALLPLLGGNCKPFLLCTVPERPGTGYSEVRDLLDVAERAALLITAQCKRVQGLPADAFRLVGPQQWLACRRVAAREELEKEVSLQGAPRDVASACAEGIGRTSPAPALTAPPALRGARIGSPRDDLSDVVRYERPLSAAASPVRSPGPGHSPSRPSRSPRPAAACGPGTDTCDRDSPGGPVLREAAAAEARAELAAAVATLRAKNRAKAERRQRELADIHAENQAILQEIEAIENATDASELLQAFRGEAQSLRKQVEMLKMANAFLAGLHGEDKRYAAQKEALKTLQQEASQLSASRNALEKGERRAGLVQRCLEEVHARLDTAKKRKLEAEEEISRLRPAYAELGRQLEVAETERRWLQGELDKMRQTASGLRTEISQLLEVRGAINALPPQDVSVQRKGAGFAGSLERFAALQRRLATAAPHLMPLCTRARSEMEDLVQCIQKLEERQRRLQQVAPQCGVPLPSQADDGLAASEASVASRKGTSARRVRSTETIEKCGSNGVLSDVMGLKRQSQRLLRSPGSAETLGARSARSSVTGTPGGAWRAFASPSASTLGAGMREADRCAMQSDDGQPEGPESSPCSSCQHCGRSKPESSIRACCVSCGAVFAADAQFCQQCGSKRYQEQVSQASVRTRSVGIRSTAGTLQDLGIQVPPGQATDVQVHLAKAKAAVPRATPGWNSARRTAASKS</sequence>
<feature type="compositionally biased region" description="Low complexity" evidence="2">
    <location>
        <begin position="633"/>
        <end position="660"/>
    </location>
</feature>
<dbReference type="OrthoDB" id="10445334at2759"/>
<feature type="compositionally biased region" description="Low complexity" evidence="2">
    <location>
        <begin position="596"/>
        <end position="606"/>
    </location>
</feature>
<dbReference type="Gene3D" id="3.40.850.10">
    <property type="entry name" value="Kinesin motor domain"/>
    <property type="match status" value="1"/>
</dbReference>
<feature type="coiled-coil region" evidence="1">
    <location>
        <begin position="708"/>
        <end position="862"/>
    </location>
</feature>
<evidence type="ECO:0000313" key="4">
    <source>
        <dbReference type="Proteomes" id="UP000604046"/>
    </source>
</evidence>
<gene>
    <name evidence="3" type="ORF">SNAT2548_LOCUS16365</name>
</gene>
<feature type="region of interest" description="Disordered" evidence="2">
    <location>
        <begin position="955"/>
        <end position="987"/>
    </location>
</feature>
<feature type="region of interest" description="Disordered" evidence="2">
    <location>
        <begin position="592"/>
        <end position="614"/>
    </location>
</feature>
<evidence type="ECO:0000256" key="2">
    <source>
        <dbReference type="SAM" id="MobiDB-lite"/>
    </source>
</evidence>
<name>A0A812NKH3_9DINO</name>
<keyword evidence="4" id="KW-1185">Reference proteome</keyword>
<evidence type="ECO:0000313" key="3">
    <source>
        <dbReference type="EMBL" id="CAE7311695.1"/>
    </source>
</evidence>
<feature type="compositionally biased region" description="Low complexity" evidence="2">
    <location>
        <begin position="1068"/>
        <end position="1078"/>
    </location>
</feature>
<dbReference type="InterPro" id="IPR036961">
    <property type="entry name" value="Kinesin_motor_dom_sf"/>
</dbReference>
<accession>A0A812NKH3</accession>
<feature type="coiled-coil region" evidence="1">
    <location>
        <begin position="922"/>
        <end position="949"/>
    </location>
</feature>
<keyword evidence="1" id="KW-0175">Coiled coil</keyword>
<evidence type="ECO:0000256" key="1">
    <source>
        <dbReference type="SAM" id="Coils"/>
    </source>
</evidence>
<proteinExistence type="predicted"/>
<dbReference type="EMBL" id="CAJNDS010002080">
    <property type="protein sequence ID" value="CAE7311695.1"/>
    <property type="molecule type" value="Genomic_DNA"/>
</dbReference>